<dbReference type="Proteomes" id="UP000515703">
    <property type="component" value="Chromosome"/>
</dbReference>
<evidence type="ECO:0000256" key="5">
    <source>
        <dbReference type="ARBA" id="ARBA00022597"/>
    </source>
</evidence>
<protein>
    <recommendedName>
        <fullName evidence="10">Maltose/maltodextrin transport system permease protein</fullName>
    </recommendedName>
</protein>
<dbReference type="PROSITE" id="PS50928">
    <property type="entry name" value="ABC_TM1"/>
    <property type="match status" value="1"/>
</dbReference>
<evidence type="ECO:0000256" key="1">
    <source>
        <dbReference type="ARBA" id="ARBA00004651"/>
    </source>
</evidence>
<name>A0A7I8DH34_9FIRM</name>
<feature type="transmembrane region" description="Helical" evidence="9">
    <location>
        <begin position="112"/>
        <end position="134"/>
    </location>
</feature>
<feature type="transmembrane region" description="Helical" evidence="9">
    <location>
        <begin position="436"/>
        <end position="458"/>
    </location>
</feature>
<dbReference type="EMBL" id="AP023368">
    <property type="protein sequence ID" value="BCJ96997.1"/>
    <property type="molecule type" value="Genomic_DNA"/>
</dbReference>
<evidence type="ECO:0000256" key="9">
    <source>
        <dbReference type="RuleBase" id="RU363032"/>
    </source>
</evidence>
<dbReference type="AlphaFoldDB" id="A0A7I8DH34"/>
<evidence type="ECO:0000313" key="13">
    <source>
        <dbReference type="Proteomes" id="UP000515703"/>
    </source>
</evidence>
<dbReference type="PANTHER" id="PTHR47314:SF1">
    <property type="entry name" value="MALTOSE_MALTODEXTRIN TRANSPORT SYSTEM PERMEASE PROTEIN MALF"/>
    <property type="match status" value="1"/>
</dbReference>
<accession>A0A7I8DH34</accession>
<feature type="domain" description="ABC transmembrane type-1" evidence="11">
    <location>
        <begin position="233"/>
        <end position="457"/>
    </location>
</feature>
<keyword evidence="4 10" id="KW-1003">Cell membrane</keyword>
<dbReference type="SUPFAM" id="SSF160964">
    <property type="entry name" value="MalF N-terminal region-like"/>
    <property type="match status" value="1"/>
</dbReference>
<sequence length="471" mass="52915">MKMDKENIGQKFSKAFRALGRWFAFFGEHFIKGDILTKLSFCILGLSNIIRGQIIKGLLFLGIEAAYIFYMVNTGIHSLGGLKDLGSRKQGMVMDDKLGIFVMQKGDNSMLILLYGVVAMSITIAFIIFYRTALRSALSVQKVKERGGRPAGFLEEIKACFDKDLHKTLMALPVTGILLFTVLPLFFMILIAFTNYDHDHQPPGNLFTWVGLLNFKTILFSGKTISHTFWLILGWTFVWAVFATGLNYLFGILLALLINRKETKAKGLWRTLFVISIAVPQFVSLLVVRTMLNNSGAVNALLHQLGLLAPGKYLPFLSDPTWARITVIIVNLWVGIPYTMLITTGILSNIPSDLYESAKVDGAKPVTIFFKITMPYVLFVTTPYLITQFIGNFNNFNVIYFLTGGGPDSLSYYQAGKTDLLVTWLYKLTTGQMKDYSFASTIGILVFIISAIFSLTTYRRTASYNREEDFQ</sequence>
<evidence type="ECO:0000256" key="2">
    <source>
        <dbReference type="ARBA" id="ARBA00009047"/>
    </source>
</evidence>
<keyword evidence="3 9" id="KW-0813">Transport</keyword>
<dbReference type="InterPro" id="IPR000515">
    <property type="entry name" value="MetI-like"/>
</dbReference>
<keyword evidence="13" id="KW-1185">Reference proteome</keyword>
<dbReference type="GO" id="GO:1990060">
    <property type="term" value="C:maltose transport complex"/>
    <property type="evidence" value="ECO:0007669"/>
    <property type="project" value="TreeGrafter"/>
</dbReference>
<feature type="transmembrane region" description="Helical" evidence="9">
    <location>
        <begin position="54"/>
        <end position="72"/>
    </location>
</feature>
<comment type="subcellular location">
    <subcellularLocation>
        <location evidence="1 9">Cell membrane</location>
        <topology evidence="1 9">Multi-pass membrane protein</topology>
    </subcellularLocation>
</comment>
<dbReference type="GO" id="GO:0042956">
    <property type="term" value="P:maltodextrin transmembrane transport"/>
    <property type="evidence" value="ECO:0007669"/>
    <property type="project" value="TreeGrafter"/>
</dbReference>
<reference evidence="12 13" key="1">
    <citation type="submission" date="2020-08" db="EMBL/GenBank/DDBJ databases">
        <title>Draft genome sequencing of an Anaerocolumna strain isolated from anoxic soil subjected to BSD treatment.</title>
        <authorList>
            <person name="Uek A."/>
            <person name="Tonouchi A."/>
        </authorList>
    </citation>
    <scope>NUCLEOTIDE SEQUENCE [LARGE SCALE GENOMIC DNA]</scope>
    <source>
        <strain evidence="12 13">CTTW</strain>
    </source>
</reference>
<evidence type="ECO:0000313" key="12">
    <source>
        <dbReference type="EMBL" id="BCJ96997.1"/>
    </source>
</evidence>
<dbReference type="KEGG" id="acht:bsdcttw_00380"/>
<dbReference type="GO" id="GO:0015423">
    <property type="term" value="F:ABC-type maltose transporter activity"/>
    <property type="evidence" value="ECO:0007669"/>
    <property type="project" value="TreeGrafter"/>
</dbReference>
<feature type="transmembrane region" description="Helical" evidence="9">
    <location>
        <begin position="268"/>
        <end position="288"/>
    </location>
</feature>
<feature type="transmembrane region" description="Helical" evidence="9">
    <location>
        <begin position="368"/>
        <end position="386"/>
    </location>
</feature>
<keyword evidence="6 9" id="KW-0812">Transmembrane</keyword>
<keyword evidence="7 9" id="KW-1133">Transmembrane helix</keyword>
<evidence type="ECO:0000256" key="6">
    <source>
        <dbReference type="ARBA" id="ARBA00022692"/>
    </source>
</evidence>
<keyword evidence="5 10" id="KW-0762">Sugar transport</keyword>
<feature type="transmembrane region" description="Helical" evidence="9">
    <location>
        <begin position="322"/>
        <end position="347"/>
    </location>
</feature>
<comment type="function">
    <text evidence="10">Part of the ABC transporter complex MalEFGK involved in maltose/maltodextrin import. Probably responsible for the translocation of the substrate across the membrane.</text>
</comment>
<dbReference type="InterPro" id="IPR035906">
    <property type="entry name" value="MetI-like_sf"/>
</dbReference>
<evidence type="ECO:0000259" key="11">
    <source>
        <dbReference type="PROSITE" id="PS50928"/>
    </source>
</evidence>
<evidence type="ECO:0000256" key="8">
    <source>
        <dbReference type="ARBA" id="ARBA00023136"/>
    </source>
</evidence>
<dbReference type="Pfam" id="PF00528">
    <property type="entry name" value="BPD_transp_1"/>
    <property type="match status" value="1"/>
</dbReference>
<gene>
    <name evidence="12" type="ORF">bsdcttw_00380</name>
</gene>
<keyword evidence="8 9" id="KW-0472">Membrane</keyword>
<proteinExistence type="inferred from homology"/>
<evidence type="ECO:0000256" key="10">
    <source>
        <dbReference type="RuleBase" id="RU367050"/>
    </source>
</evidence>
<dbReference type="SUPFAM" id="SSF161098">
    <property type="entry name" value="MetI-like"/>
    <property type="match status" value="1"/>
</dbReference>
<comment type="similarity">
    <text evidence="2 10">Belongs to the binding-protein-dependent transport system permease family. MalFG subfamily.</text>
</comment>
<dbReference type="Gene3D" id="1.10.3720.10">
    <property type="entry name" value="MetI-like"/>
    <property type="match status" value="1"/>
</dbReference>
<reference evidence="12 13" key="2">
    <citation type="submission" date="2020-08" db="EMBL/GenBank/DDBJ databases">
        <authorList>
            <person name="Ueki A."/>
            <person name="Tonouchi A."/>
        </authorList>
    </citation>
    <scope>NUCLEOTIDE SEQUENCE [LARGE SCALE GENOMIC DNA]</scope>
    <source>
        <strain evidence="12 13">CTTW</strain>
    </source>
</reference>
<feature type="transmembrane region" description="Helical" evidence="9">
    <location>
        <begin position="171"/>
        <end position="193"/>
    </location>
</feature>
<evidence type="ECO:0000256" key="7">
    <source>
        <dbReference type="ARBA" id="ARBA00022989"/>
    </source>
</evidence>
<dbReference type="CDD" id="cd06261">
    <property type="entry name" value="TM_PBP2"/>
    <property type="match status" value="1"/>
</dbReference>
<dbReference type="PANTHER" id="PTHR47314">
    <property type="entry name" value="MALTOSE/MALTODEXTRIN TRANSPORT SYSTEM PERMEASE PROTEIN MALF"/>
    <property type="match status" value="1"/>
</dbReference>
<evidence type="ECO:0000256" key="4">
    <source>
        <dbReference type="ARBA" id="ARBA00022475"/>
    </source>
</evidence>
<evidence type="ECO:0000256" key="3">
    <source>
        <dbReference type="ARBA" id="ARBA00022448"/>
    </source>
</evidence>
<feature type="transmembrane region" description="Helical" evidence="9">
    <location>
        <begin position="229"/>
        <end position="256"/>
    </location>
</feature>
<organism evidence="12 13">
    <name type="scientific">Anaerocolumna chitinilytica</name>
    <dbReference type="NCBI Taxonomy" id="1727145"/>
    <lineage>
        <taxon>Bacteria</taxon>
        <taxon>Bacillati</taxon>
        <taxon>Bacillota</taxon>
        <taxon>Clostridia</taxon>
        <taxon>Lachnospirales</taxon>
        <taxon>Lachnospiraceae</taxon>
        <taxon>Anaerocolumna</taxon>
    </lineage>
</organism>